<name>A0A396ZXM3_APHAT</name>
<feature type="non-terminal residue" evidence="3">
    <location>
        <position position="1"/>
    </location>
</feature>
<dbReference type="VEuPathDB" id="FungiDB:H257_04186"/>
<evidence type="ECO:0000313" key="3">
    <source>
        <dbReference type="EMBL" id="RHY00293.1"/>
    </source>
</evidence>
<proteinExistence type="predicted"/>
<dbReference type="InterPro" id="IPR014840">
    <property type="entry name" value="HRD"/>
</dbReference>
<sequence>HESRVNIAAWRSQNLGARRGALETNNMRIRFEVSLDNTGEVDFKALSRRSLESTTVSPPPPKAIDMSECKDDDIDPNVVDLTDDEPGTVPSAATPVVAEVPAGPPSLPPPSSPTPLPPRGKFNIIEHLEQRYGKGGILDIKGKATPVRKHVDDDDLYDSEDSFIDDSDLHDSIENTYMQSTVKTKHSGFFVNAGDNIETVKDPSHKGHGPSSTAHALALDRGSDDESPKKKTKKSLHDDMYLDDDWQPGPDVDALVAKFKLQASECSQNNPPPKLWPPALDEGLREVDKVVVAAHPQRWRVNGYMGHLMGFLPYTKTTLRARMIMLEARDNAAEIKLKMDDQFTAFQSQVRTRLPLLKQDDKKQLDEADTVALTTQKERNRLYNKMVASLPASLTNVVDLAGLRELFKLGRKSSGHKVTTPHATPTTKKAAVSGKRTTKTPPTAKVSKAKEAADPATTKPPPVAKKAAKPPRSRRFETCPIWSPEDFVERAPSLIPKNP</sequence>
<dbReference type="Proteomes" id="UP000265427">
    <property type="component" value="Unassembled WGS sequence"/>
</dbReference>
<dbReference type="EMBL" id="QUSZ01008523">
    <property type="protein sequence ID" value="RHY00293.1"/>
    <property type="molecule type" value="Genomic_DNA"/>
</dbReference>
<feature type="domain" description="Hpc2-related" evidence="2">
    <location>
        <begin position="150"/>
        <end position="194"/>
    </location>
</feature>
<protein>
    <recommendedName>
        <fullName evidence="2">Hpc2-related domain-containing protein</fullName>
    </recommendedName>
</protein>
<accession>A0A396ZXM3</accession>
<organism evidence="3 4">
    <name type="scientific">Aphanomyces astaci</name>
    <name type="common">Crayfish plague agent</name>
    <dbReference type="NCBI Taxonomy" id="112090"/>
    <lineage>
        <taxon>Eukaryota</taxon>
        <taxon>Sar</taxon>
        <taxon>Stramenopiles</taxon>
        <taxon>Oomycota</taxon>
        <taxon>Saprolegniomycetes</taxon>
        <taxon>Saprolegniales</taxon>
        <taxon>Verrucalvaceae</taxon>
        <taxon>Aphanomyces</taxon>
    </lineage>
</organism>
<gene>
    <name evidence="3" type="ORF">DYB36_013285</name>
</gene>
<evidence type="ECO:0000256" key="1">
    <source>
        <dbReference type="SAM" id="MobiDB-lite"/>
    </source>
</evidence>
<feature type="region of interest" description="Disordered" evidence="1">
    <location>
        <begin position="199"/>
        <end position="243"/>
    </location>
</feature>
<reference evidence="3 4" key="1">
    <citation type="submission" date="2018-08" db="EMBL/GenBank/DDBJ databases">
        <title>Aphanomyces genome sequencing and annotation.</title>
        <authorList>
            <person name="Minardi D."/>
            <person name="Oidtmann B."/>
            <person name="Van Der Giezen M."/>
            <person name="Studholme D.J."/>
        </authorList>
    </citation>
    <scope>NUCLEOTIDE SEQUENCE [LARGE SCALE GENOMIC DNA]</scope>
    <source>
        <strain evidence="3 4">Kv</strain>
    </source>
</reference>
<comment type="caution">
    <text evidence="3">The sequence shown here is derived from an EMBL/GenBank/DDBJ whole genome shotgun (WGS) entry which is preliminary data.</text>
</comment>
<feature type="compositionally biased region" description="Basic and acidic residues" evidence="1">
    <location>
        <begin position="221"/>
        <end position="240"/>
    </location>
</feature>
<dbReference type="Pfam" id="PF08729">
    <property type="entry name" value="HUN"/>
    <property type="match status" value="1"/>
</dbReference>
<feature type="compositionally biased region" description="Low complexity" evidence="1">
    <location>
        <begin position="416"/>
        <end position="432"/>
    </location>
</feature>
<evidence type="ECO:0000259" key="2">
    <source>
        <dbReference type="Pfam" id="PF08729"/>
    </source>
</evidence>
<feature type="region of interest" description="Disordered" evidence="1">
    <location>
        <begin position="413"/>
        <end position="478"/>
    </location>
</feature>
<feature type="region of interest" description="Disordered" evidence="1">
    <location>
        <begin position="49"/>
        <end position="71"/>
    </location>
</feature>
<evidence type="ECO:0000313" key="4">
    <source>
        <dbReference type="Proteomes" id="UP000265427"/>
    </source>
</evidence>
<dbReference type="AlphaFoldDB" id="A0A396ZXM3"/>